<protein>
    <submittedName>
        <fullName evidence="2">Uncharacterized protein</fullName>
    </submittedName>
</protein>
<feature type="compositionally biased region" description="Low complexity" evidence="1">
    <location>
        <begin position="110"/>
        <end position="123"/>
    </location>
</feature>
<gene>
    <name evidence="2" type="ORF">KIL84_001882</name>
</gene>
<dbReference type="Proteomes" id="UP000827986">
    <property type="component" value="Unassembled WGS sequence"/>
</dbReference>
<dbReference type="AlphaFoldDB" id="A0A9D3XJ96"/>
<keyword evidence="3" id="KW-1185">Reference proteome</keyword>
<name>A0A9D3XJ96_9SAUR</name>
<accession>A0A9D3XJ96</accession>
<organism evidence="2 3">
    <name type="scientific">Mauremys mutica</name>
    <name type="common">yellowpond turtle</name>
    <dbReference type="NCBI Taxonomy" id="74926"/>
    <lineage>
        <taxon>Eukaryota</taxon>
        <taxon>Metazoa</taxon>
        <taxon>Chordata</taxon>
        <taxon>Craniata</taxon>
        <taxon>Vertebrata</taxon>
        <taxon>Euteleostomi</taxon>
        <taxon>Archelosauria</taxon>
        <taxon>Testudinata</taxon>
        <taxon>Testudines</taxon>
        <taxon>Cryptodira</taxon>
        <taxon>Durocryptodira</taxon>
        <taxon>Testudinoidea</taxon>
        <taxon>Geoemydidae</taxon>
        <taxon>Geoemydinae</taxon>
        <taxon>Mauremys</taxon>
    </lineage>
</organism>
<dbReference type="EMBL" id="JAHDVG010000469">
    <property type="protein sequence ID" value="KAH1180948.1"/>
    <property type="molecule type" value="Genomic_DNA"/>
</dbReference>
<sequence>MGRDREAPSLHISGQSSWPLPINNPMFSPSPAPLPRLVWDGAVQSRSIWAVPGSAVAFPSGPARLRPTLSRFLLPLLWRWALGLPARLVQAAPPVARHPHCCKSPRRSFATASRGRCRAAGRAPKQGNGAEPSDARTPHRGQAVGQGC</sequence>
<feature type="region of interest" description="Disordered" evidence="1">
    <location>
        <begin position="105"/>
        <end position="148"/>
    </location>
</feature>
<reference evidence="2" key="1">
    <citation type="submission" date="2021-09" db="EMBL/GenBank/DDBJ databases">
        <title>The genome of Mauremys mutica provides insights into the evolution of semi-aquatic lifestyle.</title>
        <authorList>
            <person name="Gong S."/>
            <person name="Gao Y."/>
        </authorList>
    </citation>
    <scope>NUCLEOTIDE SEQUENCE</scope>
    <source>
        <strain evidence="2">MM-2020</strain>
        <tissue evidence="2">Muscle</tissue>
    </source>
</reference>
<comment type="caution">
    <text evidence="2">The sequence shown here is derived from an EMBL/GenBank/DDBJ whole genome shotgun (WGS) entry which is preliminary data.</text>
</comment>
<evidence type="ECO:0000313" key="3">
    <source>
        <dbReference type="Proteomes" id="UP000827986"/>
    </source>
</evidence>
<evidence type="ECO:0000256" key="1">
    <source>
        <dbReference type="SAM" id="MobiDB-lite"/>
    </source>
</evidence>
<evidence type="ECO:0000313" key="2">
    <source>
        <dbReference type="EMBL" id="KAH1180948.1"/>
    </source>
</evidence>
<proteinExistence type="predicted"/>